<gene>
    <name evidence="1" type="ORF">S12H4_51681</name>
</gene>
<proteinExistence type="predicted"/>
<dbReference type="AlphaFoldDB" id="X1UHG4"/>
<reference evidence="1" key="1">
    <citation type="journal article" date="2014" name="Front. Microbiol.">
        <title>High frequency of phylogenetically diverse reductive dehalogenase-homologous genes in deep subseafloor sedimentary metagenomes.</title>
        <authorList>
            <person name="Kawai M."/>
            <person name="Futagami T."/>
            <person name="Toyoda A."/>
            <person name="Takaki Y."/>
            <person name="Nishi S."/>
            <person name="Hori S."/>
            <person name="Arai W."/>
            <person name="Tsubouchi T."/>
            <person name="Morono Y."/>
            <person name="Uchiyama I."/>
            <person name="Ito T."/>
            <person name="Fujiyama A."/>
            <person name="Inagaki F."/>
            <person name="Takami H."/>
        </authorList>
    </citation>
    <scope>NUCLEOTIDE SEQUENCE</scope>
    <source>
        <strain evidence="1">Expedition CK06-06</strain>
    </source>
</reference>
<name>X1UHG4_9ZZZZ</name>
<protein>
    <submittedName>
        <fullName evidence="1">Uncharacterized protein</fullName>
    </submittedName>
</protein>
<organism evidence="1">
    <name type="scientific">marine sediment metagenome</name>
    <dbReference type="NCBI Taxonomy" id="412755"/>
    <lineage>
        <taxon>unclassified sequences</taxon>
        <taxon>metagenomes</taxon>
        <taxon>ecological metagenomes</taxon>
    </lineage>
</organism>
<comment type="caution">
    <text evidence="1">The sequence shown here is derived from an EMBL/GenBank/DDBJ whole genome shotgun (WGS) entry which is preliminary data.</text>
</comment>
<dbReference type="EMBL" id="BARW01032689">
    <property type="protein sequence ID" value="GAJ02992.1"/>
    <property type="molecule type" value="Genomic_DNA"/>
</dbReference>
<accession>X1UHG4</accession>
<evidence type="ECO:0000313" key="1">
    <source>
        <dbReference type="EMBL" id="GAJ02992.1"/>
    </source>
</evidence>
<sequence length="39" mass="4314">MMVSCYLCGSIDVKFEGVVLAIKVWVSLYEAEKKEGQCG</sequence>